<feature type="transmembrane region" description="Helical" evidence="5">
    <location>
        <begin position="21"/>
        <end position="42"/>
    </location>
</feature>
<feature type="transmembrane region" description="Helical" evidence="5">
    <location>
        <begin position="236"/>
        <end position="254"/>
    </location>
</feature>
<keyword evidence="8" id="KW-1185">Reference proteome</keyword>
<evidence type="ECO:0000256" key="3">
    <source>
        <dbReference type="ARBA" id="ARBA00022989"/>
    </source>
</evidence>
<organism evidence="7 8">
    <name type="scientific">Methanothrix harundinacea (strain 6Ac)</name>
    <name type="common">Methanosaeta harundinacea</name>
    <dbReference type="NCBI Taxonomy" id="1110509"/>
    <lineage>
        <taxon>Archaea</taxon>
        <taxon>Methanobacteriati</taxon>
        <taxon>Methanobacteriota</taxon>
        <taxon>Stenosarchaea group</taxon>
        <taxon>Methanomicrobia</taxon>
        <taxon>Methanotrichales</taxon>
        <taxon>Methanotrichaceae</taxon>
        <taxon>Methanothrix</taxon>
    </lineage>
</organism>
<proteinExistence type="predicted"/>
<dbReference type="PATRIC" id="fig|1110509.7.peg.1350"/>
<dbReference type="EMBL" id="CP003117">
    <property type="protein sequence ID" value="AET64583.1"/>
    <property type="molecule type" value="Genomic_DNA"/>
</dbReference>
<name>G7WN92_METH6</name>
<dbReference type="PANTHER" id="PTHR43229">
    <property type="entry name" value="NODULATION PROTEIN J"/>
    <property type="match status" value="1"/>
</dbReference>
<dbReference type="AlphaFoldDB" id="G7WN92"/>
<gene>
    <name evidence="7" type="ordered locus">Mhar_1218</name>
</gene>
<dbReference type="InterPro" id="IPR000412">
    <property type="entry name" value="ABC_2_transport"/>
</dbReference>
<evidence type="ECO:0000256" key="1">
    <source>
        <dbReference type="ARBA" id="ARBA00004141"/>
    </source>
</evidence>
<feature type="domain" description="ABC transmembrane type-2" evidence="6">
    <location>
        <begin position="28"/>
        <end position="257"/>
    </location>
</feature>
<sequence>MFATYRKALSFVKRSYILQMSYKFEFFLRLFFMFFNILTYYFVAKLIGTAGMKYLEPYGGDYFSFVLIGIAFSGYLMVSLRGFSESVRDEQMMGTLEAMLVTPTDASAIITLSTLWSFIFASFRVLLYLVIGVLLGVSLAGANVLAALIILGLTIVCFSSIGILSASFIMIFKRGDPINMLFMSTSELFGGVFFPISVLPSWLQTVSHLLPMTYSLNGMRHALLQGYTLRELAPEIGALVLFSAILVPASLLAFRYAVRKAKMEGTLVHY</sequence>
<evidence type="ECO:0000256" key="5">
    <source>
        <dbReference type="SAM" id="Phobius"/>
    </source>
</evidence>
<dbReference type="GO" id="GO:0043190">
    <property type="term" value="C:ATP-binding cassette (ABC) transporter complex"/>
    <property type="evidence" value="ECO:0007669"/>
    <property type="project" value="InterPro"/>
</dbReference>
<dbReference type="KEGG" id="mhi:Mhar_1218"/>
<dbReference type="OrthoDB" id="147058at2157"/>
<dbReference type="InterPro" id="IPR013525">
    <property type="entry name" value="ABC2_TM"/>
</dbReference>
<evidence type="ECO:0000313" key="7">
    <source>
        <dbReference type="EMBL" id="AET64583.1"/>
    </source>
</evidence>
<evidence type="ECO:0000259" key="6">
    <source>
        <dbReference type="PROSITE" id="PS51012"/>
    </source>
</evidence>
<dbReference type="PRINTS" id="PR00164">
    <property type="entry name" value="ABC2TRNSPORT"/>
</dbReference>
<comment type="subcellular location">
    <subcellularLocation>
        <location evidence="1">Membrane</location>
        <topology evidence="1">Multi-pass membrane protein</topology>
    </subcellularLocation>
</comment>
<dbReference type="STRING" id="1110509.Mhar_1218"/>
<dbReference type="GO" id="GO:0140359">
    <property type="term" value="F:ABC-type transporter activity"/>
    <property type="evidence" value="ECO:0007669"/>
    <property type="project" value="InterPro"/>
</dbReference>
<feature type="transmembrane region" description="Helical" evidence="5">
    <location>
        <begin position="62"/>
        <end position="83"/>
    </location>
</feature>
<keyword evidence="3 5" id="KW-1133">Transmembrane helix</keyword>
<dbReference type="Proteomes" id="UP000005877">
    <property type="component" value="Chromosome"/>
</dbReference>
<evidence type="ECO:0000256" key="4">
    <source>
        <dbReference type="ARBA" id="ARBA00023136"/>
    </source>
</evidence>
<evidence type="ECO:0000313" key="8">
    <source>
        <dbReference type="Proteomes" id="UP000005877"/>
    </source>
</evidence>
<feature type="transmembrane region" description="Helical" evidence="5">
    <location>
        <begin position="115"/>
        <end position="139"/>
    </location>
</feature>
<accession>G7WN92</accession>
<protein>
    <submittedName>
        <fullName evidence="7">ABC-2 type transporter</fullName>
    </submittedName>
</protein>
<dbReference type="PANTHER" id="PTHR43229:SF2">
    <property type="entry name" value="NODULATION PROTEIN J"/>
    <property type="match status" value="1"/>
</dbReference>
<evidence type="ECO:0000256" key="2">
    <source>
        <dbReference type="ARBA" id="ARBA00022692"/>
    </source>
</evidence>
<dbReference type="PROSITE" id="PS51012">
    <property type="entry name" value="ABC_TM2"/>
    <property type="match status" value="1"/>
</dbReference>
<keyword evidence="2 5" id="KW-0812">Transmembrane</keyword>
<reference evidence="7 8" key="1">
    <citation type="journal article" date="2012" name="PLoS ONE">
        <title>The genome characteristics and predicted function of methyl-group oxidation pathway in the obligate aceticlastic methanogens, Methanosaeta spp.</title>
        <authorList>
            <person name="Zhu J."/>
            <person name="Zheng H."/>
            <person name="Ai G."/>
            <person name="Zhang G."/>
            <person name="Liu D."/>
            <person name="Liu X."/>
            <person name="Dong X."/>
        </authorList>
    </citation>
    <scope>NUCLEOTIDE SEQUENCE [LARGE SCALE GENOMIC DNA]</scope>
    <source>
        <strain evidence="7 8">6Ac</strain>
    </source>
</reference>
<dbReference type="Pfam" id="PF01061">
    <property type="entry name" value="ABC2_membrane"/>
    <property type="match status" value="1"/>
</dbReference>
<feature type="transmembrane region" description="Helical" evidence="5">
    <location>
        <begin position="145"/>
        <end position="169"/>
    </location>
</feature>
<dbReference type="InterPro" id="IPR047817">
    <property type="entry name" value="ABC2_TM_bact-type"/>
</dbReference>
<dbReference type="InterPro" id="IPR051784">
    <property type="entry name" value="Nod_factor_ABC_transporter"/>
</dbReference>
<feature type="transmembrane region" description="Helical" evidence="5">
    <location>
        <begin position="181"/>
        <end position="203"/>
    </location>
</feature>
<dbReference type="HOGENOM" id="CLU_089201_0_0_2"/>
<dbReference type="PIRSF" id="PIRSF006648">
    <property type="entry name" value="DrrB"/>
    <property type="match status" value="1"/>
</dbReference>
<keyword evidence="4 5" id="KW-0472">Membrane</keyword>